<reference evidence="1 3" key="1">
    <citation type="submission" date="2014-08" db="EMBL/GenBank/DDBJ databases">
        <title>Complete genome sequence of Corynebacterium flavescens OJ8(T)(=DSM 20296(T)), isolated from cheese.</title>
        <authorList>
            <person name="Ruckert C."/>
            <person name="Albersmeier A."/>
            <person name="Winkler A."/>
            <person name="Kalinowski J."/>
        </authorList>
    </citation>
    <scope>NUCLEOTIDE SEQUENCE [LARGE SCALE GENOMIC DNA]</scope>
    <source>
        <strain evidence="1 3">OJ8</strain>
    </source>
</reference>
<evidence type="ECO:0000313" key="3">
    <source>
        <dbReference type="Proteomes" id="UP000185479"/>
    </source>
</evidence>
<organism evidence="1 3">
    <name type="scientific">Corynebacterium flavescens</name>
    <dbReference type="NCBI Taxonomy" id="28028"/>
    <lineage>
        <taxon>Bacteria</taxon>
        <taxon>Bacillati</taxon>
        <taxon>Actinomycetota</taxon>
        <taxon>Actinomycetes</taxon>
        <taxon>Mycobacteriales</taxon>
        <taxon>Corynebacteriaceae</taxon>
        <taxon>Corynebacterium</taxon>
    </lineage>
</organism>
<dbReference type="EMBL" id="CP009246">
    <property type="protein sequence ID" value="APT87526.1"/>
    <property type="molecule type" value="Genomic_DNA"/>
</dbReference>
<dbReference type="EMBL" id="BJNB01000005">
    <property type="protein sequence ID" value="GEB97072.1"/>
    <property type="molecule type" value="Genomic_DNA"/>
</dbReference>
<dbReference type="STRING" id="28028.CFLV_10375"/>
<dbReference type="Proteomes" id="UP000185479">
    <property type="component" value="Chromosome"/>
</dbReference>
<dbReference type="AlphaFoldDB" id="A0A1L7CNU8"/>
<keyword evidence="3" id="KW-1185">Reference proteome</keyword>
<dbReference type="OrthoDB" id="4412416at2"/>
<accession>A0A1L7CNU8</accession>
<sequence length="129" mass="13801">MDINLPTDCGNAPRIGIVSEFAVSWAQGNAAMVRAGLVEGAALSVAGSKHAGASSVEEFLQLPFSPESMELYSVITHGRLASCDGVLRAGDKRLDFNLVFRFASTSKTAKIAQLRLYCIESSPPERKAR</sequence>
<gene>
    <name evidence="2" type="ORF">CFL01nite_05670</name>
    <name evidence="1" type="ORF">CFLV_10375</name>
</gene>
<dbReference type="RefSeq" id="WP_075730458.1">
    <property type="nucleotide sequence ID" value="NZ_BJNB01000005.1"/>
</dbReference>
<dbReference type="Proteomes" id="UP000315353">
    <property type="component" value="Unassembled WGS sequence"/>
</dbReference>
<reference evidence="2 4" key="2">
    <citation type="submission" date="2019-06" db="EMBL/GenBank/DDBJ databases">
        <title>Whole genome shotgun sequence of Corynebacterium flavescens NBRC 14136.</title>
        <authorList>
            <person name="Hosoyama A."/>
            <person name="Uohara A."/>
            <person name="Ohji S."/>
            <person name="Ichikawa N."/>
        </authorList>
    </citation>
    <scope>NUCLEOTIDE SEQUENCE [LARGE SCALE GENOMIC DNA]</scope>
    <source>
        <strain evidence="2 4">NBRC 14136</strain>
    </source>
</reference>
<evidence type="ECO:0000313" key="4">
    <source>
        <dbReference type="Proteomes" id="UP000315353"/>
    </source>
</evidence>
<name>A0A1L7CNU8_CORFL</name>
<proteinExistence type="predicted"/>
<dbReference type="KEGG" id="cfc:CFLV_10375"/>
<evidence type="ECO:0008006" key="5">
    <source>
        <dbReference type="Google" id="ProtNLM"/>
    </source>
</evidence>
<evidence type="ECO:0000313" key="2">
    <source>
        <dbReference type="EMBL" id="GEB97072.1"/>
    </source>
</evidence>
<evidence type="ECO:0000313" key="1">
    <source>
        <dbReference type="EMBL" id="APT87526.1"/>
    </source>
</evidence>
<dbReference type="GeneID" id="82881088"/>
<protein>
    <recommendedName>
        <fullName evidence="5">Nuclear transport factor 2 family protein</fullName>
    </recommendedName>
</protein>